<dbReference type="PANTHER" id="PTHR11081">
    <property type="entry name" value="FLAP ENDONUCLEASE FAMILY MEMBER"/>
    <property type="match status" value="1"/>
</dbReference>
<evidence type="ECO:0000256" key="3">
    <source>
        <dbReference type="SAM" id="MobiDB-lite"/>
    </source>
</evidence>
<keyword evidence="2" id="KW-0378">Hydrolase</keyword>
<evidence type="ECO:0000256" key="2">
    <source>
        <dbReference type="ARBA" id="ARBA00022801"/>
    </source>
</evidence>
<dbReference type="GeneID" id="6073545"/>
<dbReference type="InterPro" id="IPR029060">
    <property type="entry name" value="PIN-like_dom_sf"/>
</dbReference>
<sequence length="693" mass="77038">MGVPGLWDILNKAGKSRSLVHLAVVDGFEKNVSRRRAYRVGIDASIWFHHAAFSKGGENWELRTLFFRLISLLKLPILPLFVFDGRERPKVKRGSRLGKSGSHALSKNFKEFLDAFGIEWREARGEAEAELAYLNQKGYIDAIMSDDFCYLLYVFQSVLNSSSAISMSVKLSGNRNNPALNLENKKDAHHVMLYTAEAVKDNTEIALTRGGLVLFALLSGGDYHKGVGKVGKALAHGLARCGFGDQLLEAYSQPPGAFATFLFQWRSNINSELRDNSRGFLPHKYTMVLPDDFPDLDVLEKYANPLNNGQPGSRGCSPLRDKGSLDLGRIAGLCEKYFEWGYTSEILKRFRSMMWPAAVMNILRRAVLEADEKEQKMGNLDAGSPLLSRTLVVGTPASLIQKYLGRTNQADITDRYAEVFVNPGPQTRGRQLPDVPDPFPLIRKVVGTRRHASTDYLLEYQVEIIPSQLVTLTRSGIRGIRPEPSQAERGTKKSVELSDSSLLLWIPASVLCQVHPAIIEDFASSERPRKRKIKGASATEEKSSLGAVSGSSVESEINHGFLFSFPDPGNISIDEGGSVDDDASIDGIELDDSNPCSKLDRLFDQILDAPLKACSVKRRPEQRELEMEKPPKRHKTNKSTSPAPSYTRRVEPITYGADIPDLTDSDDDLPSHLLKSSSPRRYPSHTRDFIDLT</sequence>
<evidence type="ECO:0000256" key="1">
    <source>
        <dbReference type="ARBA" id="ARBA00022722"/>
    </source>
</evidence>
<feature type="compositionally biased region" description="Basic and acidic residues" evidence="3">
    <location>
        <begin position="618"/>
        <end position="630"/>
    </location>
</feature>
<keyword evidence="7" id="KW-1185">Reference proteome</keyword>
<dbReference type="CDD" id="cd09870">
    <property type="entry name" value="PIN_YEN1"/>
    <property type="match status" value="1"/>
</dbReference>
<dbReference type="PANTHER" id="PTHR11081:SF75">
    <property type="entry name" value="ENDONUCLEASE, PUTATIVE (AFU_ORTHOLOGUE AFUA_3G13260)-RELATED"/>
    <property type="match status" value="1"/>
</dbReference>
<dbReference type="STRING" id="486041.B0D095"/>
<name>B0D095_LACBS</name>
<reference evidence="6 7" key="1">
    <citation type="journal article" date="2008" name="Nature">
        <title>The genome of Laccaria bicolor provides insights into mycorrhizal symbiosis.</title>
        <authorList>
            <person name="Martin F."/>
            <person name="Aerts A."/>
            <person name="Ahren D."/>
            <person name="Brun A."/>
            <person name="Danchin E.G.J."/>
            <person name="Duchaussoy F."/>
            <person name="Gibon J."/>
            <person name="Kohler A."/>
            <person name="Lindquist E."/>
            <person name="Pereda V."/>
            <person name="Salamov A."/>
            <person name="Shapiro H.J."/>
            <person name="Wuyts J."/>
            <person name="Blaudez D."/>
            <person name="Buee M."/>
            <person name="Brokstein P."/>
            <person name="Canbaeck B."/>
            <person name="Cohen D."/>
            <person name="Courty P.E."/>
            <person name="Coutinho P.M."/>
            <person name="Delaruelle C."/>
            <person name="Detter J.C."/>
            <person name="Deveau A."/>
            <person name="DiFazio S."/>
            <person name="Duplessis S."/>
            <person name="Fraissinet-Tachet L."/>
            <person name="Lucic E."/>
            <person name="Frey-Klett P."/>
            <person name="Fourrey C."/>
            <person name="Feussner I."/>
            <person name="Gay G."/>
            <person name="Grimwood J."/>
            <person name="Hoegger P.J."/>
            <person name="Jain P."/>
            <person name="Kilaru S."/>
            <person name="Labbe J."/>
            <person name="Lin Y.C."/>
            <person name="Legue V."/>
            <person name="Le Tacon F."/>
            <person name="Marmeisse R."/>
            <person name="Melayah D."/>
            <person name="Montanini B."/>
            <person name="Muratet M."/>
            <person name="Nehls U."/>
            <person name="Niculita-Hirzel H."/>
            <person name="Oudot-Le Secq M.P."/>
            <person name="Peter M."/>
            <person name="Quesneville H."/>
            <person name="Rajashekar B."/>
            <person name="Reich M."/>
            <person name="Rouhier N."/>
            <person name="Schmutz J."/>
            <person name="Yin T."/>
            <person name="Chalot M."/>
            <person name="Henrissat B."/>
            <person name="Kuees U."/>
            <person name="Lucas S."/>
            <person name="Van de Peer Y."/>
            <person name="Podila G.K."/>
            <person name="Polle A."/>
            <person name="Pukkila P.J."/>
            <person name="Richardson P.M."/>
            <person name="Rouze P."/>
            <person name="Sanders I.R."/>
            <person name="Stajich J.E."/>
            <person name="Tunlid A."/>
            <person name="Tuskan G."/>
            <person name="Grigoriev I.V."/>
        </authorList>
    </citation>
    <scope>NUCLEOTIDE SEQUENCE [LARGE SCALE GENOMIC DNA]</scope>
    <source>
        <strain evidence="7">S238N-H82 / ATCC MYA-4686</strain>
    </source>
</reference>
<dbReference type="OrthoDB" id="2959108at2759"/>
<dbReference type="GO" id="GO:0017108">
    <property type="term" value="F:5'-flap endonuclease activity"/>
    <property type="evidence" value="ECO:0007669"/>
    <property type="project" value="TreeGrafter"/>
</dbReference>
<dbReference type="AlphaFoldDB" id="B0D095"/>
<dbReference type="SUPFAM" id="SSF88723">
    <property type="entry name" value="PIN domain-like"/>
    <property type="match status" value="1"/>
</dbReference>
<dbReference type="Pfam" id="PF00867">
    <property type="entry name" value="XPG_I"/>
    <property type="match status" value="1"/>
</dbReference>
<organism evidence="7">
    <name type="scientific">Laccaria bicolor (strain S238N-H82 / ATCC MYA-4686)</name>
    <name type="common">Bicoloured deceiver</name>
    <name type="synonym">Laccaria laccata var. bicolor</name>
    <dbReference type="NCBI Taxonomy" id="486041"/>
    <lineage>
        <taxon>Eukaryota</taxon>
        <taxon>Fungi</taxon>
        <taxon>Dikarya</taxon>
        <taxon>Basidiomycota</taxon>
        <taxon>Agaricomycotina</taxon>
        <taxon>Agaricomycetes</taxon>
        <taxon>Agaricomycetidae</taxon>
        <taxon>Agaricales</taxon>
        <taxon>Agaricineae</taxon>
        <taxon>Hydnangiaceae</taxon>
        <taxon>Laccaria</taxon>
    </lineage>
</organism>
<dbReference type="InterPro" id="IPR006086">
    <property type="entry name" value="XPG-I_dom"/>
</dbReference>
<feature type="region of interest" description="Disordered" evidence="3">
    <location>
        <begin position="529"/>
        <end position="551"/>
    </location>
</feature>
<dbReference type="SMART" id="SM00485">
    <property type="entry name" value="XPGN"/>
    <property type="match status" value="1"/>
</dbReference>
<dbReference type="Pfam" id="PF00752">
    <property type="entry name" value="XPG_N"/>
    <property type="match status" value="1"/>
</dbReference>
<protein>
    <submittedName>
        <fullName evidence="6">Predicted protein</fullName>
    </submittedName>
</protein>
<feature type="domain" description="XPG-I" evidence="4">
    <location>
        <begin position="114"/>
        <end position="199"/>
    </location>
</feature>
<feature type="domain" description="XPG N-terminal" evidence="5">
    <location>
        <begin position="1"/>
        <end position="106"/>
    </location>
</feature>
<evidence type="ECO:0000259" key="5">
    <source>
        <dbReference type="SMART" id="SM00485"/>
    </source>
</evidence>
<dbReference type="SMART" id="SM00484">
    <property type="entry name" value="XPGI"/>
    <property type="match status" value="1"/>
</dbReference>
<evidence type="ECO:0000259" key="4">
    <source>
        <dbReference type="SMART" id="SM00484"/>
    </source>
</evidence>
<dbReference type="KEGG" id="lbc:LACBIDRAFT_323980"/>
<dbReference type="Pfam" id="PF18380">
    <property type="entry name" value="GEN1_C"/>
    <property type="match status" value="1"/>
</dbReference>
<accession>B0D095</accession>
<dbReference type="Gene3D" id="3.40.50.1010">
    <property type="entry name" value="5'-nuclease"/>
    <property type="match status" value="2"/>
</dbReference>
<dbReference type="InParanoid" id="B0D095"/>
<proteinExistence type="predicted"/>
<dbReference type="GO" id="GO:0006281">
    <property type="term" value="P:DNA repair"/>
    <property type="evidence" value="ECO:0007669"/>
    <property type="project" value="UniProtKB-ARBA"/>
</dbReference>
<dbReference type="RefSeq" id="XP_001877312.1">
    <property type="nucleotide sequence ID" value="XM_001877277.1"/>
</dbReference>
<dbReference type="Proteomes" id="UP000001194">
    <property type="component" value="Unassembled WGS sequence"/>
</dbReference>
<dbReference type="HOGENOM" id="CLU_007575_1_1_1"/>
<dbReference type="PRINTS" id="PR00853">
    <property type="entry name" value="XPGRADSUPER"/>
</dbReference>
<dbReference type="InterPro" id="IPR036279">
    <property type="entry name" value="5-3_exonuclease_C_sf"/>
</dbReference>
<keyword evidence="1" id="KW-0540">Nuclease</keyword>
<gene>
    <name evidence="6" type="ORF">LACBIDRAFT_323980</name>
</gene>
<evidence type="ECO:0000313" key="6">
    <source>
        <dbReference type="EMBL" id="EDR11415.1"/>
    </source>
</evidence>
<evidence type="ECO:0000313" key="7">
    <source>
        <dbReference type="Proteomes" id="UP000001194"/>
    </source>
</evidence>
<feature type="region of interest" description="Disordered" evidence="3">
    <location>
        <begin position="614"/>
        <end position="693"/>
    </location>
</feature>
<dbReference type="InterPro" id="IPR041177">
    <property type="entry name" value="GEN1_C"/>
</dbReference>
<dbReference type="EMBL" id="DS547095">
    <property type="protein sequence ID" value="EDR11415.1"/>
    <property type="molecule type" value="Genomic_DNA"/>
</dbReference>
<dbReference type="SUPFAM" id="SSF47807">
    <property type="entry name" value="5' to 3' exonuclease, C-terminal subdomain"/>
    <property type="match status" value="1"/>
</dbReference>
<dbReference type="InterPro" id="IPR006084">
    <property type="entry name" value="XPG/Rad2"/>
</dbReference>
<dbReference type="InterPro" id="IPR006085">
    <property type="entry name" value="XPG_DNA_repair_N"/>
</dbReference>